<accession>A0A2V1ITQ7</accession>
<dbReference type="SUPFAM" id="SSF52343">
    <property type="entry name" value="Ferredoxin reductase-like, C-terminal NADP-linked domain"/>
    <property type="match status" value="1"/>
</dbReference>
<keyword evidence="4" id="KW-1185">Reference proteome</keyword>
<dbReference type="Proteomes" id="UP000244905">
    <property type="component" value="Unassembled WGS sequence"/>
</dbReference>
<feature type="binding site" evidence="1">
    <location>
        <position position="215"/>
    </location>
    <ligand>
        <name>[2Fe-2S] cluster</name>
        <dbReference type="ChEBI" id="CHEBI:190135"/>
    </ligand>
</feature>
<evidence type="ECO:0000259" key="2">
    <source>
        <dbReference type="Pfam" id="PF10418"/>
    </source>
</evidence>
<feature type="domain" description="Dihydroorotate dehydrogenase electron transfer subunit iron-sulphur cluster binding" evidence="2">
    <location>
        <begin position="207"/>
        <end position="242"/>
    </location>
</feature>
<keyword evidence="1" id="KW-0001">2Fe-2S</keyword>
<dbReference type="AlphaFoldDB" id="A0A2V1ITQ7"/>
<dbReference type="GO" id="GO:0046872">
    <property type="term" value="F:metal ion binding"/>
    <property type="evidence" value="ECO:0007669"/>
    <property type="project" value="UniProtKB-KW"/>
</dbReference>
<protein>
    <submittedName>
        <fullName evidence="3">Sulfide/dihydroorotate dehydrogenase-like FAD/NAD-binding protein</fullName>
    </submittedName>
</protein>
<dbReference type="GO" id="GO:0006221">
    <property type="term" value="P:pyrimidine nucleotide biosynthetic process"/>
    <property type="evidence" value="ECO:0007669"/>
    <property type="project" value="InterPro"/>
</dbReference>
<proteinExistence type="predicted"/>
<dbReference type="PANTHER" id="PTHR43513:SF3">
    <property type="entry name" value="DIHYDROOROTATE DEHYDROGENASE B (NAD(+)), ELECTRON TRANSFER SUBUNIT-RELATED"/>
    <property type="match status" value="1"/>
</dbReference>
<dbReference type="InterPro" id="IPR050353">
    <property type="entry name" value="PyrK_electron_transfer"/>
</dbReference>
<dbReference type="EMBL" id="PUEC01000001">
    <property type="protein sequence ID" value="PWB04414.1"/>
    <property type="molecule type" value="Genomic_DNA"/>
</dbReference>
<evidence type="ECO:0000313" key="3">
    <source>
        <dbReference type="EMBL" id="PWB04414.1"/>
    </source>
</evidence>
<evidence type="ECO:0000313" key="4">
    <source>
        <dbReference type="Proteomes" id="UP000244905"/>
    </source>
</evidence>
<dbReference type="Pfam" id="PF10418">
    <property type="entry name" value="DHODB_Fe-S_bind"/>
    <property type="match status" value="1"/>
</dbReference>
<name>A0A2V1ITQ7_9BACT</name>
<keyword evidence="1" id="KW-0479">Metal-binding</keyword>
<dbReference type="InterPro" id="IPR017938">
    <property type="entry name" value="Riboflavin_synthase-like_b-brl"/>
</dbReference>
<dbReference type="GO" id="GO:0051537">
    <property type="term" value="F:2 iron, 2 sulfur cluster binding"/>
    <property type="evidence" value="ECO:0007669"/>
    <property type="project" value="UniProtKB-KW"/>
</dbReference>
<gene>
    <name evidence="3" type="ORF">C5O23_00385</name>
</gene>
<organism evidence="3 4">
    <name type="scientific">Duncaniella muris</name>
    <dbReference type="NCBI Taxonomy" id="2094150"/>
    <lineage>
        <taxon>Bacteria</taxon>
        <taxon>Pseudomonadati</taxon>
        <taxon>Bacteroidota</taxon>
        <taxon>Bacteroidia</taxon>
        <taxon>Bacteroidales</taxon>
        <taxon>Muribaculaceae</taxon>
        <taxon>Duncaniella</taxon>
    </lineage>
</organism>
<feature type="binding site" evidence="1">
    <location>
        <position position="230"/>
    </location>
    <ligand>
        <name>[2Fe-2S] cluster</name>
        <dbReference type="ChEBI" id="CHEBI:190135"/>
    </ligand>
</feature>
<dbReference type="SUPFAM" id="SSF63380">
    <property type="entry name" value="Riboflavin synthase domain-like"/>
    <property type="match status" value="1"/>
</dbReference>
<sequence>MNIIRKIVRHSEYTAEMVIENPSIARSARAGHFVMVRFTPDCPRIPFTIVDASPADGTFTIIIHKGARLADLIGSLHEDYRIGDVLGPLGQAFEIRNYGTVVCCGDGVGFVPIIPVIKALKQAGNRVVTILSEFTSETSCLRANVEPYSDVILHSSEEMATLELIDRVLTDEKVDLTVITGPTPMMKAIAECTRVRQIPTRCILNMVMLDGVGLCGICRVMVDGKRMLTCIDGPVFDAHHVDFDQLQNRQRHFV</sequence>
<comment type="caution">
    <text evidence="3">The sequence shown here is derived from an EMBL/GenBank/DDBJ whole genome shotgun (WGS) entry which is preliminary data.</text>
</comment>
<dbReference type="PIRSF" id="PIRSF006816">
    <property type="entry name" value="Cyc3_hyd_g"/>
    <property type="match status" value="1"/>
</dbReference>
<dbReference type="InterPro" id="IPR039261">
    <property type="entry name" value="FNR_nucleotide-bd"/>
</dbReference>
<dbReference type="PANTHER" id="PTHR43513">
    <property type="entry name" value="DIHYDROOROTATE DEHYDROGENASE B (NAD(+)), ELECTRON TRANSFER SUBUNIT"/>
    <property type="match status" value="1"/>
</dbReference>
<feature type="binding site" evidence="1">
    <location>
        <position position="218"/>
    </location>
    <ligand>
        <name>[2Fe-2S] cluster</name>
        <dbReference type="ChEBI" id="CHEBI:190135"/>
    </ligand>
</feature>
<dbReference type="GO" id="GO:0050660">
    <property type="term" value="F:flavin adenine dinucleotide binding"/>
    <property type="evidence" value="ECO:0007669"/>
    <property type="project" value="InterPro"/>
</dbReference>
<dbReference type="InterPro" id="IPR019480">
    <property type="entry name" value="Dihydroorotate_DH_Fe-S-bd"/>
</dbReference>
<keyword evidence="1" id="KW-0408">Iron</keyword>
<dbReference type="InterPro" id="IPR012165">
    <property type="entry name" value="Cyt_c3_hydrogenase_gsu"/>
</dbReference>
<keyword evidence="1" id="KW-0411">Iron-sulfur</keyword>
<dbReference type="GeneID" id="82524804"/>
<dbReference type="Gene3D" id="2.40.30.10">
    <property type="entry name" value="Translation factors"/>
    <property type="match status" value="1"/>
</dbReference>
<dbReference type="RefSeq" id="WP_107030970.1">
    <property type="nucleotide sequence ID" value="NZ_PUEC01000001.1"/>
</dbReference>
<dbReference type="NCBIfam" id="NF004862">
    <property type="entry name" value="PRK06222.1"/>
    <property type="match status" value="1"/>
</dbReference>
<dbReference type="Gene3D" id="3.40.50.80">
    <property type="entry name" value="Nucleotide-binding domain of ferredoxin-NADP reductase (FNR) module"/>
    <property type="match status" value="1"/>
</dbReference>
<reference evidence="4" key="1">
    <citation type="submission" date="2018-02" db="EMBL/GenBank/DDBJ databases">
        <authorList>
            <person name="Clavel T."/>
            <person name="Strowig T."/>
        </authorList>
    </citation>
    <scope>NUCLEOTIDE SEQUENCE [LARGE SCALE GENOMIC DNA]</scope>
    <source>
        <strain evidence="4">DSM 103720</strain>
    </source>
</reference>
<comment type="cofactor">
    <cofactor evidence="1">
        <name>[2Fe-2S] cluster</name>
        <dbReference type="ChEBI" id="CHEBI:190135"/>
    </cofactor>
    <text evidence="1">Binds 1 [2Fe-2S] cluster per subunit.</text>
</comment>
<evidence type="ECO:0000256" key="1">
    <source>
        <dbReference type="PIRSR" id="PIRSR006816-2"/>
    </source>
</evidence>